<dbReference type="SMART" id="SM00320">
    <property type="entry name" value="WD40"/>
    <property type="match status" value="4"/>
</dbReference>
<comment type="subcellular location">
    <subcellularLocation>
        <location evidence="1">Cytoplasm</location>
    </subcellularLocation>
</comment>
<dbReference type="EMBL" id="AHAT01035516">
    <property type="status" value="NOT_ANNOTATED_CDS"/>
    <property type="molecule type" value="Genomic_DNA"/>
</dbReference>
<dbReference type="FunFam" id="2.130.10.10:FF:000283">
    <property type="entry name" value="WD repeat domain 34"/>
    <property type="match status" value="1"/>
</dbReference>
<evidence type="ECO:0000256" key="1">
    <source>
        <dbReference type="ARBA" id="ARBA00004496"/>
    </source>
</evidence>
<dbReference type="GO" id="GO:0097014">
    <property type="term" value="C:ciliary plasm"/>
    <property type="evidence" value="ECO:0000318"/>
    <property type="project" value="GO_Central"/>
</dbReference>
<dbReference type="eggNOG" id="KOG1587">
    <property type="taxonomic scope" value="Eukaryota"/>
</dbReference>
<dbReference type="InterPro" id="IPR015943">
    <property type="entry name" value="WD40/YVTN_repeat-like_dom_sf"/>
</dbReference>
<organism evidence="5 6">
    <name type="scientific">Lepisosteus oculatus</name>
    <name type="common">Spotted gar</name>
    <dbReference type="NCBI Taxonomy" id="7918"/>
    <lineage>
        <taxon>Eukaryota</taxon>
        <taxon>Metazoa</taxon>
        <taxon>Chordata</taxon>
        <taxon>Craniata</taxon>
        <taxon>Vertebrata</taxon>
        <taxon>Euteleostomi</taxon>
        <taxon>Actinopterygii</taxon>
        <taxon>Neopterygii</taxon>
        <taxon>Holostei</taxon>
        <taxon>Semionotiformes</taxon>
        <taxon>Lepisosteidae</taxon>
        <taxon>Lepisosteus</taxon>
    </lineage>
</organism>
<dbReference type="GO" id="GO:0005868">
    <property type="term" value="C:cytoplasmic dynein complex"/>
    <property type="evidence" value="ECO:0000318"/>
    <property type="project" value="GO_Central"/>
</dbReference>
<evidence type="ECO:0000313" key="6">
    <source>
        <dbReference type="Proteomes" id="UP000018468"/>
    </source>
</evidence>
<dbReference type="STRING" id="7918.ENSLOCP00000007226"/>
<evidence type="ECO:0000256" key="2">
    <source>
        <dbReference type="ARBA" id="ARBA00022490"/>
    </source>
</evidence>
<name>W5MFR7_LEPOC</name>
<dbReference type="Proteomes" id="UP000018468">
    <property type="component" value="Linkage group LG21"/>
</dbReference>
<dbReference type="SUPFAM" id="SSF50978">
    <property type="entry name" value="WD40 repeat-like"/>
    <property type="match status" value="1"/>
</dbReference>
<dbReference type="InterPro" id="IPR050687">
    <property type="entry name" value="Dynein_IC"/>
</dbReference>
<dbReference type="FunFam" id="2.130.10.10:FF:002186">
    <property type="entry name" value="WD repeat domain 34"/>
    <property type="match status" value="1"/>
</dbReference>
<dbReference type="OMA" id="SYVCAWN"/>
<dbReference type="AlphaFoldDB" id="W5MFR7"/>
<dbReference type="InterPro" id="IPR036322">
    <property type="entry name" value="WD40_repeat_dom_sf"/>
</dbReference>
<proteinExistence type="predicted"/>
<keyword evidence="6" id="KW-1185">Reference proteome</keyword>
<dbReference type="FunCoup" id="W5MFR7">
    <property type="interactions" value="195"/>
</dbReference>
<reference evidence="5" key="3">
    <citation type="submission" date="2025-09" db="UniProtKB">
        <authorList>
            <consortium name="Ensembl"/>
        </authorList>
    </citation>
    <scope>IDENTIFICATION</scope>
</reference>
<dbReference type="HOGENOM" id="CLU_031167_0_0_1"/>
<reference evidence="6" key="1">
    <citation type="submission" date="2011-12" db="EMBL/GenBank/DDBJ databases">
        <title>The Draft Genome of Lepisosteus oculatus.</title>
        <authorList>
            <consortium name="The Broad Institute Genome Assembly &amp; Analysis Group"/>
            <consortium name="Computational R&amp;D Group"/>
            <consortium name="and Sequencing Platform"/>
            <person name="Di Palma F."/>
            <person name="Alfoldi J."/>
            <person name="Johnson J."/>
            <person name="Berlin A."/>
            <person name="Gnerre S."/>
            <person name="Jaffe D."/>
            <person name="MacCallum I."/>
            <person name="Young S."/>
            <person name="Walker B.J."/>
            <person name="Lander E.S."/>
            <person name="Lindblad-Toh K."/>
        </authorList>
    </citation>
    <scope>NUCLEOTIDE SEQUENCE [LARGE SCALE GENOMIC DNA]</scope>
</reference>
<dbReference type="InterPro" id="IPR001680">
    <property type="entry name" value="WD40_rpt"/>
</dbReference>
<dbReference type="GeneTree" id="ENSGT00940000158483"/>
<dbReference type="PANTHER" id="PTHR12442:SF26">
    <property type="entry name" value="CYTOPLASMIC DYNEIN 2 INTERMEDIATE CHAIN 2"/>
    <property type="match status" value="1"/>
</dbReference>
<dbReference type="GO" id="GO:0045504">
    <property type="term" value="F:dynein heavy chain binding"/>
    <property type="evidence" value="ECO:0000318"/>
    <property type="project" value="GO_Central"/>
</dbReference>
<dbReference type="Bgee" id="ENSLOCG00000005978">
    <property type="expression patterns" value="Expressed in ovary and 13 other cell types or tissues"/>
</dbReference>
<reference evidence="5" key="2">
    <citation type="submission" date="2025-08" db="UniProtKB">
        <authorList>
            <consortium name="Ensembl"/>
        </authorList>
    </citation>
    <scope>IDENTIFICATION</scope>
</reference>
<dbReference type="GO" id="GO:0042073">
    <property type="term" value="P:intraciliary transport"/>
    <property type="evidence" value="ECO:0000318"/>
    <property type="project" value="GO_Central"/>
</dbReference>
<dbReference type="EMBL" id="AHAT01035515">
    <property type="status" value="NOT_ANNOTATED_CDS"/>
    <property type="molecule type" value="Genomic_DNA"/>
</dbReference>
<dbReference type="EMBL" id="AHAT01035513">
    <property type="status" value="NOT_ANNOTATED_CDS"/>
    <property type="molecule type" value="Genomic_DNA"/>
</dbReference>
<dbReference type="Ensembl" id="ENSLOCT00000007234.1">
    <property type="protein sequence ID" value="ENSLOCP00000007226.1"/>
    <property type="gene ID" value="ENSLOCG00000005978.1"/>
</dbReference>
<evidence type="ECO:0000313" key="5">
    <source>
        <dbReference type="Ensembl" id="ENSLOCP00000007226.1"/>
    </source>
</evidence>
<sequence length="506" mass="54277">MFTDETLETVGAGSLWRKSRQLEQESKSCQTAPLQTAEVEVQSLQTSDSGTQTDADELWAQRSRLAPPSEQEAPGLGEFLLRVEGTVVKELAKNAKSHAFSGFEVNWEDRTQTVTRLHCLQYTEAQDRRLHVTSVSWSSTGSVIACAYGRVDDGDWSTEQSFVCTWNLDRRGLNPKRPDLVIDVPAPVMCLAFHPSQPSLIAGGLYSGQVVVWDTSRTQDPVFAQTGMSADAHREPVYQVCWVPGPRRGEQAVLSAGSGGRALRWRVDGEGRLALSAGYALAAQQIPRSGALSKARGSGAVGVTSLALSPWDSDVFLLGSEGGLVLKCSFSAQAAAAGPPGSESQSVTLRAPAQFSFAPRCGPVHALHCSPFHRNLFVSAGTDGLAHIHSLLQASPVLSVRVCDAYVFGVRWSPTRPLLLAAATGQGSVLLFDLGRGSLRPTATIEHSAEGMAVSCLEYNPRQTDLRRRGGDGGSVDEERASELHEVEGRGELTALAVHVGLHVRD</sequence>
<dbReference type="PANTHER" id="PTHR12442">
    <property type="entry name" value="DYNEIN INTERMEDIATE CHAIN"/>
    <property type="match status" value="1"/>
</dbReference>
<dbReference type="InParanoid" id="W5MFR7"/>
<dbReference type="EMBL" id="AHAT01035514">
    <property type="status" value="NOT_ANNOTATED_CDS"/>
    <property type="molecule type" value="Genomic_DNA"/>
</dbReference>
<dbReference type="Pfam" id="PF00400">
    <property type="entry name" value="WD40"/>
    <property type="match status" value="1"/>
</dbReference>
<evidence type="ECO:0000256" key="3">
    <source>
        <dbReference type="ARBA" id="ARBA00022574"/>
    </source>
</evidence>
<dbReference type="Gene3D" id="2.130.10.10">
    <property type="entry name" value="YVTN repeat-like/Quinoprotein amine dehydrogenase"/>
    <property type="match status" value="2"/>
</dbReference>
<protein>
    <submittedName>
        <fullName evidence="5">Dynein 2 intermediate chain 2</fullName>
    </submittedName>
</protein>
<accession>W5MFR7</accession>
<dbReference type="GO" id="GO:0045503">
    <property type="term" value="F:dynein light chain binding"/>
    <property type="evidence" value="ECO:0000318"/>
    <property type="project" value="GO_Central"/>
</dbReference>
<keyword evidence="3" id="KW-0853">WD repeat</keyword>
<keyword evidence="2" id="KW-0963">Cytoplasm</keyword>
<keyword evidence="4" id="KW-0677">Repeat</keyword>
<evidence type="ECO:0000256" key="4">
    <source>
        <dbReference type="ARBA" id="ARBA00022737"/>
    </source>
</evidence>